<dbReference type="PRINTS" id="PR00502">
    <property type="entry name" value="NUDIXFAMILY"/>
</dbReference>
<name>D1BTE7_XYLCX</name>
<dbReference type="EMBL" id="CP001821">
    <property type="protein sequence ID" value="ACZ29089.1"/>
    <property type="molecule type" value="Genomic_DNA"/>
</dbReference>
<dbReference type="GO" id="GO:0044715">
    <property type="term" value="F:8-oxo-dGDP phosphatase activity"/>
    <property type="evidence" value="ECO:0007669"/>
    <property type="project" value="TreeGrafter"/>
</dbReference>
<dbReference type="OrthoDB" id="9804442at2"/>
<evidence type="ECO:0000256" key="2">
    <source>
        <dbReference type="ARBA" id="ARBA00005582"/>
    </source>
</evidence>
<dbReference type="CDD" id="cd03425">
    <property type="entry name" value="NUDIX_MutT_NudA_like"/>
    <property type="match status" value="1"/>
</dbReference>
<dbReference type="HOGENOM" id="CLU_037162_19_0_11"/>
<keyword evidence="3" id="KW-0515">Mutator protein</keyword>
<dbReference type="eggNOG" id="COG1051">
    <property type="taxonomic scope" value="Bacteria"/>
</dbReference>
<evidence type="ECO:0000256" key="12">
    <source>
        <dbReference type="RuleBase" id="RU003476"/>
    </source>
</evidence>
<feature type="domain" description="Nudix hydrolase" evidence="14">
    <location>
        <begin position="27"/>
        <end position="159"/>
    </location>
</feature>
<comment type="cofactor">
    <cofactor evidence="1">
        <name>Mg(2+)</name>
        <dbReference type="ChEBI" id="CHEBI:18420"/>
    </cofactor>
</comment>
<evidence type="ECO:0000256" key="5">
    <source>
        <dbReference type="ARBA" id="ARBA00022723"/>
    </source>
</evidence>
<dbReference type="PANTHER" id="PTHR47707">
    <property type="entry name" value="8-OXO-DGTP DIPHOSPHATASE"/>
    <property type="match status" value="1"/>
</dbReference>
<dbReference type="InterPro" id="IPR047127">
    <property type="entry name" value="MutT-like"/>
</dbReference>
<evidence type="ECO:0000256" key="9">
    <source>
        <dbReference type="ARBA" id="ARBA00023204"/>
    </source>
</evidence>
<dbReference type="GO" id="GO:0046872">
    <property type="term" value="F:metal ion binding"/>
    <property type="evidence" value="ECO:0007669"/>
    <property type="project" value="UniProtKB-KW"/>
</dbReference>
<feature type="region of interest" description="Disordered" evidence="13">
    <location>
        <begin position="1"/>
        <end position="22"/>
    </location>
</feature>
<dbReference type="PROSITE" id="PS51462">
    <property type="entry name" value="NUDIX"/>
    <property type="match status" value="1"/>
</dbReference>
<keyword evidence="7 12" id="KW-0378">Hydrolase</keyword>
<evidence type="ECO:0000256" key="10">
    <source>
        <dbReference type="ARBA" id="ARBA00035861"/>
    </source>
</evidence>
<dbReference type="KEGG" id="xce:Xcel_0048"/>
<dbReference type="Pfam" id="PF00293">
    <property type="entry name" value="NUDIX"/>
    <property type="match status" value="1"/>
</dbReference>
<dbReference type="Proteomes" id="UP000002255">
    <property type="component" value="Chromosome"/>
</dbReference>
<keyword evidence="6" id="KW-0227">DNA damage</keyword>
<dbReference type="InterPro" id="IPR015797">
    <property type="entry name" value="NUDIX_hydrolase-like_dom_sf"/>
</dbReference>
<keyword evidence="8" id="KW-0460">Magnesium</keyword>
<dbReference type="InterPro" id="IPR020084">
    <property type="entry name" value="NUDIX_hydrolase_CS"/>
</dbReference>
<evidence type="ECO:0000256" key="13">
    <source>
        <dbReference type="SAM" id="MobiDB-lite"/>
    </source>
</evidence>
<dbReference type="PROSITE" id="PS00893">
    <property type="entry name" value="NUDIX_BOX"/>
    <property type="match status" value="1"/>
</dbReference>
<comment type="catalytic activity">
    <reaction evidence="10">
        <text>8-oxo-dGTP + H2O = 8-oxo-dGMP + diphosphate + H(+)</text>
        <dbReference type="Rhea" id="RHEA:31575"/>
        <dbReference type="ChEBI" id="CHEBI:15377"/>
        <dbReference type="ChEBI" id="CHEBI:15378"/>
        <dbReference type="ChEBI" id="CHEBI:33019"/>
        <dbReference type="ChEBI" id="CHEBI:63224"/>
        <dbReference type="ChEBI" id="CHEBI:77896"/>
        <dbReference type="EC" id="3.6.1.55"/>
    </reaction>
</comment>
<evidence type="ECO:0000256" key="7">
    <source>
        <dbReference type="ARBA" id="ARBA00022801"/>
    </source>
</evidence>
<dbReference type="GO" id="GO:0008413">
    <property type="term" value="F:8-oxo-7,8-dihydroguanosine triphosphate pyrophosphatase activity"/>
    <property type="evidence" value="ECO:0007669"/>
    <property type="project" value="TreeGrafter"/>
</dbReference>
<sequence>MTYQPSADPTDAITGEWSASDGSGLASRRLVVAAVIVDDVVTPTRLLGARRVRPEELAGRWEFPGGKVDAGETPVGALHRELREELGVAVELGAELMGPDDGGWIITDRHVMRLWFARVTDGDPEPLVEHDELRWLDADGLFDVHWLDGDVRIVEALASHLDRDGG</sequence>
<dbReference type="RefSeq" id="WP_012876834.1">
    <property type="nucleotide sequence ID" value="NC_013530.1"/>
</dbReference>
<proteinExistence type="inferred from homology"/>
<keyword evidence="4" id="KW-0235">DNA replication</keyword>
<comment type="similarity">
    <text evidence="2 12">Belongs to the Nudix hydrolase family.</text>
</comment>
<dbReference type="PANTHER" id="PTHR47707:SF1">
    <property type="entry name" value="NUDIX HYDROLASE FAMILY PROTEIN"/>
    <property type="match status" value="1"/>
</dbReference>
<dbReference type="STRING" id="446471.Xcel_0048"/>
<dbReference type="SUPFAM" id="SSF55811">
    <property type="entry name" value="Nudix"/>
    <property type="match status" value="1"/>
</dbReference>
<dbReference type="InterPro" id="IPR000086">
    <property type="entry name" value="NUDIX_hydrolase_dom"/>
</dbReference>
<dbReference type="GO" id="GO:0044716">
    <property type="term" value="F:8-oxo-GDP phosphatase activity"/>
    <property type="evidence" value="ECO:0007669"/>
    <property type="project" value="TreeGrafter"/>
</dbReference>
<dbReference type="GO" id="GO:0006260">
    <property type="term" value="P:DNA replication"/>
    <property type="evidence" value="ECO:0007669"/>
    <property type="project" value="UniProtKB-KW"/>
</dbReference>
<reference evidence="15 16" key="2">
    <citation type="journal article" date="2010" name="Stand. Genomic Sci.">
        <title>Complete genome sequence of Xylanimonas cellulosilytica type strain (XIL07).</title>
        <authorList>
            <person name="Foster B."/>
            <person name="Pukall R."/>
            <person name="Abt B."/>
            <person name="Nolan M."/>
            <person name="Glavina Del Rio T."/>
            <person name="Chen F."/>
            <person name="Lucas S."/>
            <person name="Tice H."/>
            <person name="Pitluck S."/>
            <person name="Cheng J.-F."/>
            <person name="Chertkov O."/>
            <person name="Brettin T."/>
            <person name="Han C."/>
            <person name="Detter J.C."/>
            <person name="Bruce D."/>
            <person name="Goodwin L."/>
            <person name="Ivanova N."/>
            <person name="Mavromatis K."/>
            <person name="Pati A."/>
            <person name="Mikhailova N."/>
            <person name="Chen A."/>
            <person name="Palaniappan K."/>
            <person name="Land M."/>
            <person name="Hauser L."/>
            <person name="Chang Y.-J."/>
            <person name="Jeffries C.D."/>
            <person name="Chain P."/>
            <person name="Rohde M."/>
            <person name="Goeker M."/>
            <person name="Bristow J."/>
            <person name="Eisen J.A."/>
            <person name="Markowitz V."/>
            <person name="Hugenholtz P."/>
            <person name="Kyrpides N.C."/>
            <person name="Klenk H.-P."/>
            <person name="Lapidus A."/>
        </authorList>
    </citation>
    <scope>NUCLEOTIDE SEQUENCE [LARGE SCALE GENOMIC DNA]</scope>
    <source>
        <strain evidence="16">DSM 15894 / CECT 5975 / LMG 20990 / XIL07</strain>
    </source>
</reference>
<organism evidence="15 16">
    <name type="scientific">Xylanimonas cellulosilytica (strain DSM 15894 / JCM 12276 / CECT 5975 / KCTC 9989 / LMG 20990 / NBRC 107835 / XIL07)</name>
    <dbReference type="NCBI Taxonomy" id="446471"/>
    <lineage>
        <taxon>Bacteria</taxon>
        <taxon>Bacillati</taxon>
        <taxon>Actinomycetota</taxon>
        <taxon>Actinomycetes</taxon>
        <taxon>Micrococcales</taxon>
        <taxon>Promicromonosporaceae</taxon>
        <taxon>Xylanimonas</taxon>
    </lineage>
</organism>
<dbReference type="InterPro" id="IPR020476">
    <property type="entry name" value="Nudix_hydrolase"/>
</dbReference>
<keyword evidence="16" id="KW-1185">Reference proteome</keyword>
<dbReference type="Gene3D" id="3.90.79.10">
    <property type="entry name" value="Nucleoside Triphosphate Pyrophosphohydrolase"/>
    <property type="match status" value="1"/>
</dbReference>
<evidence type="ECO:0000313" key="15">
    <source>
        <dbReference type="EMBL" id="ACZ29089.1"/>
    </source>
</evidence>
<accession>D1BTE7</accession>
<reference evidence="16" key="1">
    <citation type="submission" date="2009-11" db="EMBL/GenBank/DDBJ databases">
        <title>The complete chromosome of Xylanimonas cellulosilytica DSM 15894.</title>
        <authorList>
            <consortium name="US DOE Joint Genome Institute (JGI-PGF)"/>
            <person name="Lucas S."/>
            <person name="Copeland A."/>
            <person name="Lapidus A."/>
            <person name="Glavina del Rio T."/>
            <person name="Dalin E."/>
            <person name="Tice H."/>
            <person name="Bruce D."/>
            <person name="Goodwin L."/>
            <person name="Pitluck S."/>
            <person name="Kyrpides N."/>
            <person name="Mavromatis K."/>
            <person name="Ivanova N."/>
            <person name="Mikhailova N."/>
            <person name="Foster B."/>
            <person name="Clum A."/>
            <person name="Brettin T."/>
            <person name="Detter J.C."/>
            <person name="Han C."/>
            <person name="Larimer F."/>
            <person name="Land M."/>
            <person name="Hauser L."/>
            <person name="Markowitz V."/>
            <person name="Cheng J.F."/>
            <person name="Hugenholtz P."/>
            <person name="Woyke T."/>
            <person name="Wu D."/>
            <person name="Gehrich-Schroeter G."/>
            <person name="Schneider S."/>
            <person name="Pukall S.R."/>
            <person name="Klenk H.P."/>
            <person name="Eisen J.A."/>
        </authorList>
    </citation>
    <scope>NUCLEOTIDE SEQUENCE [LARGE SCALE GENOMIC DNA]</scope>
    <source>
        <strain evidence="16">DSM 15894 / CECT 5975 / LMG 20990 / XIL07</strain>
    </source>
</reference>
<dbReference type="AlphaFoldDB" id="D1BTE7"/>
<keyword evidence="9" id="KW-0234">DNA repair</keyword>
<dbReference type="GO" id="GO:0006281">
    <property type="term" value="P:DNA repair"/>
    <property type="evidence" value="ECO:0007669"/>
    <property type="project" value="UniProtKB-KW"/>
</dbReference>
<evidence type="ECO:0000256" key="6">
    <source>
        <dbReference type="ARBA" id="ARBA00022763"/>
    </source>
</evidence>
<dbReference type="EC" id="3.6.1.55" evidence="11"/>
<evidence type="ECO:0000313" key="16">
    <source>
        <dbReference type="Proteomes" id="UP000002255"/>
    </source>
</evidence>
<keyword evidence="5" id="KW-0479">Metal-binding</keyword>
<evidence type="ECO:0000256" key="11">
    <source>
        <dbReference type="ARBA" id="ARBA00038905"/>
    </source>
</evidence>
<evidence type="ECO:0000256" key="4">
    <source>
        <dbReference type="ARBA" id="ARBA00022705"/>
    </source>
</evidence>
<protein>
    <recommendedName>
        <fullName evidence="11">8-oxo-dGTP diphosphatase</fullName>
        <ecNumber evidence="11">3.6.1.55</ecNumber>
    </recommendedName>
</protein>
<evidence type="ECO:0000256" key="3">
    <source>
        <dbReference type="ARBA" id="ARBA00022457"/>
    </source>
</evidence>
<gene>
    <name evidence="15" type="ordered locus">Xcel_0048</name>
</gene>
<evidence type="ECO:0000256" key="8">
    <source>
        <dbReference type="ARBA" id="ARBA00022842"/>
    </source>
</evidence>
<evidence type="ECO:0000256" key="1">
    <source>
        <dbReference type="ARBA" id="ARBA00001946"/>
    </source>
</evidence>
<evidence type="ECO:0000259" key="14">
    <source>
        <dbReference type="PROSITE" id="PS51462"/>
    </source>
</evidence>
<dbReference type="GO" id="GO:0035539">
    <property type="term" value="F:8-oxo-7,8-dihydrodeoxyguanosine triphosphate pyrophosphatase activity"/>
    <property type="evidence" value="ECO:0007669"/>
    <property type="project" value="UniProtKB-EC"/>
</dbReference>